<dbReference type="EMBL" id="JBHTHX010000763">
    <property type="protein sequence ID" value="MFD0886948.1"/>
    <property type="molecule type" value="Genomic_DNA"/>
</dbReference>
<evidence type="ECO:0000313" key="2">
    <source>
        <dbReference type="Proteomes" id="UP001597024"/>
    </source>
</evidence>
<organism evidence="1 2">
    <name type="scientific">Streptosporangium algeriense</name>
    <dbReference type="NCBI Taxonomy" id="1682748"/>
    <lineage>
        <taxon>Bacteria</taxon>
        <taxon>Bacillati</taxon>
        <taxon>Actinomycetota</taxon>
        <taxon>Actinomycetes</taxon>
        <taxon>Streptosporangiales</taxon>
        <taxon>Streptosporangiaceae</taxon>
        <taxon>Streptosporangium</taxon>
    </lineage>
</organism>
<keyword evidence="2" id="KW-1185">Reference proteome</keyword>
<protein>
    <submittedName>
        <fullName evidence="1">Geranylgeranyl reductase</fullName>
    </submittedName>
</protein>
<dbReference type="Proteomes" id="UP001597024">
    <property type="component" value="Unassembled WGS sequence"/>
</dbReference>
<comment type="caution">
    <text evidence="1">The sequence shown here is derived from an EMBL/GenBank/DDBJ whole genome shotgun (WGS) entry which is preliminary data.</text>
</comment>
<evidence type="ECO:0000313" key="1">
    <source>
        <dbReference type="EMBL" id="MFD0886948.1"/>
    </source>
</evidence>
<name>A0ABW3DSZ5_9ACTN</name>
<accession>A0ABW3DSZ5</accession>
<gene>
    <name evidence="1" type="ORF">ACFQ08_20575</name>
</gene>
<reference evidence="2" key="1">
    <citation type="journal article" date="2019" name="Int. J. Syst. Evol. Microbiol.">
        <title>The Global Catalogue of Microorganisms (GCM) 10K type strain sequencing project: providing services to taxonomists for standard genome sequencing and annotation.</title>
        <authorList>
            <consortium name="The Broad Institute Genomics Platform"/>
            <consortium name="The Broad Institute Genome Sequencing Center for Infectious Disease"/>
            <person name="Wu L."/>
            <person name="Ma J."/>
        </authorList>
    </citation>
    <scope>NUCLEOTIDE SEQUENCE [LARGE SCALE GENOMIC DNA]</scope>
    <source>
        <strain evidence="2">CCUG 62974</strain>
    </source>
</reference>
<proteinExistence type="predicted"/>
<feature type="non-terminal residue" evidence="1">
    <location>
        <position position="1"/>
    </location>
</feature>
<sequence length="93" mass="10110">RLAGEAAVEAPDDPLPRYRRELGRALGRHLRTTDALALVARSPRFIDAAIGVAARRREVFDLLVEVGLGAGTVPPSLLFAVARRWLGEAVRRA</sequence>